<organism evidence="10 11">
    <name type="scientific">Cephalotrichum gorgonifer</name>
    <dbReference type="NCBI Taxonomy" id="2041049"/>
    <lineage>
        <taxon>Eukaryota</taxon>
        <taxon>Fungi</taxon>
        <taxon>Dikarya</taxon>
        <taxon>Ascomycota</taxon>
        <taxon>Pezizomycotina</taxon>
        <taxon>Sordariomycetes</taxon>
        <taxon>Hypocreomycetidae</taxon>
        <taxon>Microascales</taxon>
        <taxon>Microascaceae</taxon>
        <taxon>Cephalotrichum</taxon>
    </lineage>
</organism>
<feature type="transmembrane region" description="Helical" evidence="8">
    <location>
        <begin position="176"/>
        <end position="195"/>
    </location>
</feature>
<feature type="transmembrane region" description="Helical" evidence="8">
    <location>
        <begin position="277"/>
        <end position="297"/>
    </location>
</feature>
<feature type="transmembrane region" description="Helical" evidence="8">
    <location>
        <begin position="447"/>
        <end position="471"/>
    </location>
</feature>
<dbReference type="InterPro" id="IPR011701">
    <property type="entry name" value="MFS"/>
</dbReference>
<evidence type="ECO:0000256" key="4">
    <source>
        <dbReference type="ARBA" id="ARBA00022692"/>
    </source>
</evidence>
<dbReference type="Pfam" id="PF07690">
    <property type="entry name" value="MFS_1"/>
    <property type="match status" value="1"/>
</dbReference>
<evidence type="ECO:0000256" key="1">
    <source>
        <dbReference type="ARBA" id="ARBA00004141"/>
    </source>
</evidence>
<dbReference type="AlphaFoldDB" id="A0AAE8STL0"/>
<feature type="transmembrane region" description="Helical" evidence="8">
    <location>
        <begin position="524"/>
        <end position="542"/>
    </location>
</feature>
<dbReference type="GO" id="GO:0022857">
    <property type="term" value="F:transmembrane transporter activity"/>
    <property type="evidence" value="ECO:0007669"/>
    <property type="project" value="InterPro"/>
</dbReference>
<feature type="transmembrane region" description="Helical" evidence="8">
    <location>
        <begin position="119"/>
        <end position="137"/>
    </location>
</feature>
<dbReference type="PANTHER" id="PTHR23501">
    <property type="entry name" value="MAJOR FACILITATOR SUPERFAMILY"/>
    <property type="match status" value="1"/>
</dbReference>
<feature type="region of interest" description="Disordered" evidence="7">
    <location>
        <begin position="1"/>
        <end position="43"/>
    </location>
</feature>
<keyword evidence="4 8" id="KW-0812">Transmembrane</keyword>
<feature type="transmembrane region" description="Helical" evidence="8">
    <location>
        <begin position="353"/>
        <end position="374"/>
    </location>
</feature>
<dbReference type="SUPFAM" id="SSF103473">
    <property type="entry name" value="MFS general substrate transporter"/>
    <property type="match status" value="1"/>
</dbReference>
<evidence type="ECO:0000256" key="5">
    <source>
        <dbReference type="ARBA" id="ARBA00022989"/>
    </source>
</evidence>
<feature type="transmembrane region" description="Helical" evidence="8">
    <location>
        <begin position="416"/>
        <end position="435"/>
    </location>
</feature>
<feature type="transmembrane region" description="Helical" evidence="8">
    <location>
        <begin position="247"/>
        <end position="271"/>
    </location>
</feature>
<evidence type="ECO:0000256" key="7">
    <source>
        <dbReference type="SAM" id="MobiDB-lite"/>
    </source>
</evidence>
<protein>
    <submittedName>
        <fullName evidence="10">Related to major facilitator (MFS1) transporter</fullName>
    </submittedName>
</protein>
<comment type="caution">
    <text evidence="10">The sequence shown here is derived from an EMBL/GenBank/DDBJ whole genome shotgun (WGS) entry which is preliminary data.</text>
</comment>
<feature type="transmembrane region" description="Helical" evidence="8">
    <location>
        <begin position="50"/>
        <end position="67"/>
    </location>
</feature>
<dbReference type="Proteomes" id="UP001187682">
    <property type="component" value="Unassembled WGS sequence"/>
</dbReference>
<dbReference type="GO" id="GO:0005886">
    <property type="term" value="C:plasma membrane"/>
    <property type="evidence" value="ECO:0007669"/>
    <property type="project" value="TreeGrafter"/>
</dbReference>
<evidence type="ECO:0000256" key="6">
    <source>
        <dbReference type="ARBA" id="ARBA00023136"/>
    </source>
</evidence>
<feature type="transmembrane region" description="Helical" evidence="8">
    <location>
        <begin position="143"/>
        <end position="164"/>
    </location>
</feature>
<dbReference type="PANTHER" id="PTHR23501:SF12">
    <property type="entry name" value="MAJOR FACILITATOR SUPERFAMILY (MFS) PROFILE DOMAIN-CONTAINING PROTEIN-RELATED"/>
    <property type="match status" value="1"/>
</dbReference>
<keyword evidence="11" id="KW-1185">Reference proteome</keyword>
<proteinExistence type="inferred from homology"/>
<dbReference type="PROSITE" id="PS50850">
    <property type="entry name" value="MFS"/>
    <property type="match status" value="1"/>
</dbReference>
<feature type="transmembrane region" description="Helical" evidence="8">
    <location>
        <begin position="318"/>
        <end position="341"/>
    </location>
</feature>
<feature type="transmembrane region" description="Helical" evidence="8">
    <location>
        <begin position="207"/>
        <end position="227"/>
    </location>
</feature>
<evidence type="ECO:0000313" key="11">
    <source>
        <dbReference type="Proteomes" id="UP001187682"/>
    </source>
</evidence>
<feature type="transmembrane region" description="Helical" evidence="8">
    <location>
        <begin position="87"/>
        <end position="107"/>
    </location>
</feature>
<dbReference type="EMBL" id="ONZQ02000003">
    <property type="protein sequence ID" value="SPN99925.1"/>
    <property type="molecule type" value="Genomic_DNA"/>
</dbReference>
<keyword evidence="3" id="KW-0813">Transport</keyword>
<evidence type="ECO:0000256" key="3">
    <source>
        <dbReference type="ARBA" id="ARBA00022448"/>
    </source>
</evidence>
<evidence type="ECO:0000256" key="2">
    <source>
        <dbReference type="ARBA" id="ARBA00007520"/>
    </source>
</evidence>
<dbReference type="Gene3D" id="1.20.1250.20">
    <property type="entry name" value="MFS general substrate transporter like domains"/>
    <property type="match status" value="2"/>
</dbReference>
<evidence type="ECO:0000256" key="8">
    <source>
        <dbReference type="SAM" id="Phobius"/>
    </source>
</evidence>
<keyword evidence="5 8" id="KW-1133">Transmembrane helix</keyword>
<dbReference type="InterPro" id="IPR020846">
    <property type="entry name" value="MFS_dom"/>
</dbReference>
<accession>A0AAE8STL0</accession>
<comment type="subcellular location">
    <subcellularLocation>
        <location evidence="1">Membrane</location>
        <topology evidence="1">Multi-pass membrane protein</topology>
    </subcellularLocation>
</comment>
<dbReference type="InterPro" id="IPR036259">
    <property type="entry name" value="MFS_trans_sf"/>
</dbReference>
<sequence>MSDEKGDAAAAHALRAPSPVSPTTSPEDASAAPDGNPSTSWQRHDNGPKWWSLVLSVLCCTLLYSLDNSILADVAPVIVRDFGHAELLPWCSLAYTLTGTAMILPFGQFFRTFNVKWTFIMSVFLFEVGSAICGAAPSMNAFIIGRAIAGLGGTGLFLGGITIFSITTEERERPFYMALNGLPWAFGMILGPLIGGGFAQSSATWRWGFYINLPVAAPFVPVMVFFIPNFDRNRHLTFLEKSKTVDWLGIILSCGAFASGTMALSFGGVLFPWDDRRIIAMFVLSFVLFTAFFVTQSRSLWTTTENRIFPMEFWGNRTLVLLGALVSLGGGEMFTAIFYLPPLFQFVDRDSPIQAAIRLLPLVCLGVGFIMVNGALMPRTKYYKPWFVIGTGVSIAASALLYTIDENTSKAAIHGYTILLGSGIGSYYQACISIAQITAGKEKVFTAITFIAALQSVGVVLALGLSGAIFVNIATRDLVRAIPSASPEQISSALTGGGSEFFDSLSAEVQRSATKAVVTASKGTFAFILASAAMSFIISWFLRWEKAF</sequence>
<feature type="domain" description="Major facilitator superfamily (MFS) profile" evidence="9">
    <location>
        <begin position="53"/>
        <end position="547"/>
    </location>
</feature>
<reference evidence="10" key="1">
    <citation type="submission" date="2018-03" db="EMBL/GenBank/DDBJ databases">
        <authorList>
            <person name="Guldener U."/>
        </authorList>
    </citation>
    <scope>NUCLEOTIDE SEQUENCE</scope>
</reference>
<keyword evidence="6 8" id="KW-0472">Membrane</keyword>
<evidence type="ECO:0000259" key="9">
    <source>
        <dbReference type="PROSITE" id="PS50850"/>
    </source>
</evidence>
<evidence type="ECO:0000313" key="10">
    <source>
        <dbReference type="EMBL" id="SPN99925.1"/>
    </source>
</evidence>
<feature type="transmembrane region" description="Helical" evidence="8">
    <location>
        <begin position="386"/>
        <end position="404"/>
    </location>
</feature>
<comment type="similarity">
    <text evidence="2">Belongs to the major facilitator superfamily. TCR/Tet family.</text>
</comment>
<gene>
    <name evidence="10" type="ORF">DNG_02777</name>
</gene>
<name>A0AAE8STL0_9PEZI</name>